<dbReference type="Proteomes" id="UP001139031">
    <property type="component" value="Unassembled WGS sequence"/>
</dbReference>
<feature type="domain" description="Fungal lipase-type" evidence="1">
    <location>
        <begin position="154"/>
        <end position="243"/>
    </location>
</feature>
<name>A0ABS7U5X8_9BACT</name>
<dbReference type="Pfam" id="PF01764">
    <property type="entry name" value="Lipase_3"/>
    <property type="match status" value="1"/>
</dbReference>
<gene>
    <name evidence="2" type="ORF">K7C98_41730</name>
</gene>
<evidence type="ECO:0000259" key="1">
    <source>
        <dbReference type="Pfam" id="PF01764"/>
    </source>
</evidence>
<protein>
    <submittedName>
        <fullName evidence="2">Lipase family protein</fullName>
    </submittedName>
</protein>
<accession>A0ABS7U5X8</accession>
<proteinExistence type="predicted"/>
<evidence type="ECO:0000313" key="2">
    <source>
        <dbReference type="EMBL" id="MBZ5715791.1"/>
    </source>
</evidence>
<keyword evidence="3" id="KW-1185">Reference proteome</keyword>
<comment type="caution">
    <text evidence="2">The sequence shown here is derived from an EMBL/GenBank/DDBJ whole genome shotgun (WGS) entry which is preliminary data.</text>
</comment>
<dbReference type="InterPro" id="IPR029058">
    <property type="entry name" value="AB_hydrolase_fold"/>
</dbReference>
<dbReference type="RefSeq" id="WP_224197532.1">
    <property type="nucleotide sequence ID" value="NZ_JAIRAU010000059.1"/>
</dbReference>
<dbReference type="Gene3D" id="3.40.50.1820">
    <property type="entry name" value="alpha/beta hydrolase"/>
    <property type="match status" value="1"/>
</dbReference>
<evidence type="ECO:0000313" key="3">
    <source>
        <dbReference type="Proteomes" id="UP001139031"/>
    </source>
</evidence>
<dbReference type="SUPFAM" id="SSF53474">
    <property type="entry name" value="alpha/beta-Hydrolases"/>
    <property type="match status" value="1"/>
</dbReference>
<organism evidence="2 3">
    <name type="scientific">Nannocystis pusilla</name>
    <dbReference type="NCBI Taxonomy" id="889268"/>
    <lineage>
        <taxon>Bacteria</taxon>
        <taxon>Pseudomonadati</taxon>
        <taxon>Myxococcota</taxon>
        <taxon>Polyangia</taxon>
        <taxon>Nannocystales</taxon>
        <taxon>Nannocystaceae</taxon>
        <taxon>Nannocystis</taxon>
    </lineage>
</organism>
<reference evidence="2" key="1">
    <citation type="submission" date="2021-08" db="EMBL/GenBank/DDBJ databases">
        <authorList>
            <person name="Stevens D.C."/>
        </authorList>
    </citation>
    <scope>NUCLEOTIDE SEQUENCE</scope>
    <source>
        <strain evidence="2">DSM 53165</strain>
    </source>
</reference>
<dbReference type="EMBL" id="JAIRAU010000059">
    <property type="protein sequence ID" value="MBZ5715791.1"/>
    <property type="molecule type" value="Genomic_DNA"/>
</dbReference>
<sequence>MLTNSPTHDQTFALSMFAGAIQNDTGQDLGLRASKQISQALANAAPHIDGWQIVWGPAVLVQPDGPAYSENLMYVVQRTAAPSQYVIAIAGTNFNSPADWLIEDLYVYKQVSWQYDPLAAGAKIALGTGIGLLNLQGLKPAATLPGAGTTLLDFLRTIVSQKVHITVAGHSLGGALAPTLAVWLADTAQGLVNPWDPKKNATIGAQAFAGPTAGNLAFALHSGLKLGTLLAPVYNTLDVVPHAWQELLTPSLSELPGIYAPDLAPPNADLSYAGLAVLIGAFQLLAFGGGYAPLPNLQSIPGTYDPKIYDSTTPNTFSKWVKQLGQQHVPAYYPAFRYNPEWLPVSVVPRILSPELTALAHSSGSANEFVNALKNRKPRKKIHVGDAVVDAPTGPGDPQADRVAAMVEAAFARQAGASAAK</sequence>
<dbReference type="InterPro" id="IPR002921">
    <property type="entry name" value="Fungal_lipase-type"/>
</dbReference>